<dbReference type="PROSITE" id="PS51471">
    <property type="entry name" value="FE2OG_OXY"/>
    <property type="match status" value="1"/>
</dbReference>
<dbReference type="GO" id="GO:0005506">
    <property type="term" value="F:iron ion binding"/>
    <property type="evidence" value="ECO:0007669"/>
    <property type="project" value="InterPro"/>
</dbReference>
<dbReference type="GO" id="GO:0005783">
    <property type="term" value="C:endoplasmic reticulum"/>
    <property type="evidence" value="ECO:0007669"/>
    <property type="project" value="TreeGrafter"/>
</dbReference>
<dbReference type="FunFam" id="2.60.120.620:FF:000003">
    <property type="entry name" value="Prolyl 3-hydroxylase 2"/>
    <property type="match status" value="1"/>
</dbReference>
<dbReference type="Pfam" id="PF13640">
    <property type="entry name" value="2OG-FeII_Oxy_3"/>
    <property type="match status" value="1"/>
</dbReference>
<dbReference type="GO" id="GO:0031418">
    <property type="term" value="F:L-ascorbic acid binding"/>
    <property type="evidence" value="ECO:0007669"/>
    <property type="project" value="UniProtKB-KW"/>
</dbReference>
<keyword evidence="10" id="KW-0847">Vitamin C</keyword>
<evidence type="ECO:0000256" key="6">
    <source>
        <dbReference type="ARBA" id="ARBA00022729"/>
    </source>
</evidence>
<keyword evidence="12" id="KW-0560">Oxidoreductase</keyword>
<dbReference type="SMART" id="SM00702">
    <property type="entry name" value="P4Hc"/>
    <property type="match status" value="1"/>
</dbReference>
<dbReference type="GO" id="GO:0019797">
    <property type="term" value="F:procollagen-proline 3-dioxygenase activity"/>
    <property type="evidence" value="ECO:0007669"/>
    <property type="project" value="UniProtKB-EC"/>
</dbReference>
<dbReference type="InterPro" id="IPR056585">
    <property type="entry name" value="Leprecan_dom"/>
</dbReference>
<name>A0A803Y8Y8_MELGA</name>
<dbReference type="InterPro" id="IPR006620">
    <property type="entry name" value="Pro_4_hyd_alph"/>
</dbReference>
<organism evidence="17 18">
    <name type="scientific">Meleagris gallopavo</name>
    <name type="common">Wild turkey</name>
    <dbReference type="NCBI Taxonomy" id="9103"/>
    <lineage>
        <taxon>Eukaryota</taxon>
        <taxon>Metazoa</taxon>
        <taxon>Chordata</taxon>
        <taxon>Craniata</taxon>
        <taxon>Vertebrata</taxon>
        <taxon>Euteleostomi</taxon>
        <taxon>Archelosauria</taxon>
        <taxon>Archosauria</taxon>
        <taxon>Dinosauria</taxon>
        <taxon>Saurischia</taxon>
        <taxon>Theropoda</taxon>
        <taxon>Coelurosauria</taxon>
        <taxon>Aves</taxon>
        <taxon>Neognathae</taxon>
        <taxon>Galloanserae</taxon>
        <taxon>Galliformes</taxon>
        <taxon>Phasianidae</taxon>
        <taxon>Meleagridinae</taxon>
        <taxon>Meleagris</taxon>
    </lineage>
</organism>
<dbReference type="InterPro" id="IPR039575">
    <property type="entry name" value="P3H"/>
</dbReference>
<keyword evidence="11" id="KW-0223">Dioxygenase</keyword>
<proteinExistence type="inferred from homology"/>
<protein>
    <recommendedName>
        <fullName evidence="4">procollagen-proline 3-dioxygenase</fullName>
        <ecNumber evidence="4">1.14.11.7</ecNumber>
    </recommendedName>
</protein>
<evidence type="ECO:0000313" key="18">
    <source>
        <dbReference type="Proteomes" id="UP000001645"/>
    </source>
</evidence>
<evidence type="ECO:0000256" key="7">
    <source>
        <dbReference type="ARBA" id="ARBA00022737"/>
    </source>
</evidence>
<evidence type="ECO:0000256" key="1">
    <source>
        <dbReference type="ARBA" id="ARBA00001961"/>
    </source>
</evidence>
<dbReference type="OrthoDB" id="8517835at2759"/>
<accession>A0A803Y8Y8</accession>
<evidence type="ECO:0000256" key="11">
    <source>
        <dbReference type="ARBA" id="ARBA00022964"/>
    </source>
</evidence>
<evidence type="ECO:0000256" key="9">
    <source>
        <dbReference type="ARBA" id="ARBA00022824"/>
    </source>
</evidence>
<dbReference type="PANTHER" id="PTHR14049">
    <property type="entry name" value="LEPRECAN 1"/>
    <property type="match status" value="1"/>
</dbReference>
<keyword evidence="15" id="KW-0325">Glycoprotein</keyword>
<evidence type="ECO:0000256" key="2">
    <source>
        <dbReference type="ARBA" id="ARBA00001962"/>
    </source>
</evidence>
<keyword evidence="14" id="KW-0175">Coiled coil</keyword>
<keyword evidence="13" id="KW-0408">Iron</keyword>
<evidence type="ECO:0000256" key="14">
    <source>
        <dbReference type="ARBA" id="ARBA00023054"/>
    </source>
</evidence>
<evidence type="ECO:0000256" key="4">
    <source>
        <dbReference type="ARBA" id="ARBA00012262"/>
    </source>
</evidence>
<comment type="similarity">
    <text evidence="3">Belongs to the leprecan family.</text>
</comment>
<comment type="cofactor">
    <cofactor evidence="2">
        <name>Fe cation</name>
        <dbReference type="ChEBI" id="CHEBI:24875"/>
    </cofactor>
</comment>
<dbReference type="GO" id="GO:0032963">
    <property type="term" value="P:collagen metabolic process"/>
    <property type="evidence" value="ECO:0007669"/>
    <property type="project" value="InterPro"/>
</dbReference>
<dbReference type="SUPFAM" id="SSF48452">
    <property type="entry name" value="TPR-like"/>
    <property type="match status" value="1"/>
</dbReference>
<comment type="cofactor">
    <cofactor evidence="1">
        <name>L-ascorbate</name>
        <dbReference type="ChEBI" id="CHEBI:38290"/>
    </cofactor>
</comment>
<keyword evidence="7" id="KW-0677">Repeat</keyword>
<evidence type="ECO:0000313" key="17">
    <source>
        <dbReference type="Ensembl" id="ENSMGAP00000028235.1"/>
    </source>
</evidence>
<reference evidence="17" key="2">
    <citation type="submission" date="2025-08" db="UniProtKB">
        <authorList>
            <consortium name="Ensembl"/>
        </authorList>
    </citation>
    <scope>IDENTIFICATION</scope>
</reference>
<gene>
    <name evidence="17" type="primary">P3H2</name>
</gene>
<dbReference type="AlphaFoldDB" id="A0A803Y8Y8"/>
<feature type="domain" description="Fe2OG dioxygenase" evidence="16">
    <location>
        <begin position="397"/>
        <end position="511"/>
    </location>
</feature>
<dbReference type="InterPro" id="IPR011990">
    <property type="entry name" value="TPR-like_helical_dom_sf"/>
</dbReference>
<evidence type="ECO:0000256" key="12">
    <source>
        <dbReference type="ARBA" id="ARBA00023002"/>
    </source>
</evidence>
<keyword evidence="18" id="KW-1185">Reference proteome</keyword>
<dbReference type="Gene3D" id="2.60.120.620">
    <property type="entry name" value="q2cbj1_9rhob like domain"/>
    <property type="match status" value="1"/>
</dbReference>
<dbReference type="Gene3D" id="1.25.40.10">
    <property type="entry name" value="Tetratricopeptide repeat domain"/>
    <property type="match status" value="1"/>
</dbReference>
<reference evidence="17 18" key="1">
    <citation type="journal article" date="2010" name="PLoS Biol.">
        <title>Multi-platform next-generation sequencing of the domestic turkey (Meleagris gallopavo): genome assembly and analysis.</title>
        <authorList>
            <person name="Dalloul R.A."/>
            <person name="Long J.A."/>
            <person name="Zimin A.V."/>
            <person name="Aslam L."/>
            <person name="Beal K."/>
            <person name="Blomberg L.A."/>
            <person name="Bouffard P."/>
            <person name="Burt D.W."/>
            <person name="Crasta O."/>
            <person name="Crooijmans R.P."/>
            <person name="Cooper K."/>
            <person name="Coulombe R.A."/>
            <person name="De S."/>
            <person name="Delany M.E."/>
            <person name="Dodgson J.B."/>
            <person name="Dong J.J."/>
            <person name="Evans C."/>
            <person name="Frederickson K.M."/>
            <person name="Flicek P."/>
            <person name="Florea L."/>
            <person name="Folkerts O."/>
            <person name="Groenen M.A."/>
            <person name="Harkins T.T."/>
            <person name="Herrero J."/>
            <person name="Hoffmann S."/>
            <person name="Megens H.J."/>
            <person name="Jiang A."/>
            <person name="de Jong P."/>
            <person name="Kaiser P."/>
            <person name="Kim H."/>
            <person name="Kim K.W."/>
            <person name="Kim S."/>
            <person name="Langenberger D."/>
            <person name="Lee M.K."/>
            <person name="Lee T."/>
            <person name="Mane S."/>
            <person name="Marcais G."/>
            <person name="Marz M."/>
            <person name="McElroy A.P."/>
            <person name="Modise T."/>
            <person name="Nefedov M."/>
            <person name="Notredame C."/>
            <person name="Paton I.R."/>
            <person name="Payne W.S."/>
            <person name="Pertea G."/>
            <person name="Prickett D."/>
            <person name="Puiu D."/>
            <person name="Qioa D."/>
            <person name="Raineri E."/>
            <person name="Ruffier M."/>
            <person name="Salzberg S.L."/>
            <person name="Schatz M.C."/>
            <person name="Scheuring C."/>
            <person name="Schmidt C.J."/>
            <person name="Schroeder S."/>
            <person name="Searle S.M."/>
            <person name="Smith E.J."/>
            <person name="Smith J."/>
            <person name="Sonstegard T.S."/>
            <person name="Stadler P.F."/>
            <person name="Tafer H."/>
            <person name="Tu Z.J."/>
            <person name="Van Tassell C.P."/>
            <person name="Vilella A.J."/>
            <person name="Williams K.P."/>
            <person name="Yorke J.A."/>
            <person name="Zhang L."/>
            <person name="Zhang H.B."/>
            <person name="Zhang X."/>
            <person name="Zhang Y."/>
            <person name="Reed K.M."/>
        </authorList>
    </citation>
    <scope>NUCLEOTIDE SEQUENCE [LARGE SCALE GENOMIC DNA]</scope>
</reference>
<keyword evidence="8" id="KW-0802">TPR repeat</keyword>
<keyword evidence="5" id="KW-0479">Metal-binding</keyword>
<dbReference type="Bgee" id="ENSMGAG00000007491">
    <property type="expression patterns" value="Expressed in gizzard and 15 other cell types or tissues"/>
</dbReference>
<evidence type="ECO:0000256" key="8">
    <source>
        <dbReference type="ARBA" id="ARBA00022803"/>
    </source>
</evidence>
<evidence type="ECO:0000256" key="13">
    <source>
        <dbReference type="ARBA" id="ARBA00023004"/>
    </source>
</evidence>
<dbReference type="Pfam" id="PF23557">
    <property type="entry name" value="TPR_leprecan"/>
    <property type="match status" value="1"/>
</dbReference>
<dbReference type="InterPro" id="IPR044862">
    <property type="entry name" value="Pro_4_hyd_alph_FE2OG_OXY"/>
</dbReference>
<evidence type="ECO:0000256" key="5">
    <source>
        <dbReference type="ARBA" id="ARBA00022723"/>
    </source>
</evidence>
<evidence type="ECO:0000256" key="10">
    <source>
        <dbReference type="ARBA" id="ARBA00022896"/>
    </source>
</evidence>
<dbReference type="GeneTree" id="ENSGT00940000159593"/>
<sequence>VRADFQRRVPYSYLQRAYIQLNKLEEAANAAHTFFMANPEHMEIQQDIENYKTTAGKVSLIDREAKPHMEDYTAGVRHYDKEEYGLAITFLERALKGYYAEDEDCQIMCEGPQRFEEHEYLEYKAGLYEAIADHYMQVLACKHDCVRELATRSGRISPIENFLPLHYDYLQFAYYRVGDYVKALECARTYLIFHPDDEDVLENAAYYEGLLEGILDPATIKPRKVRLTLLRRHKLESHLLRVAAVGLGFTYTEPVRPGSAVVGHSGGHSHRTGCFVSPFPSGGPLLYSDVKFVYNSQQLNGTQRVLLDNVISEEQCQELHRVASGIMLAGDGYRGKTSPHTPNERFEGATVLKALKYGYEGRVPLKSARLFYDISEKARRIVESYFMLNSTLYFSYTHLVCRTALSGQQERRNDLSHPIHADNCLLDPEANECWKEPPAYTFRDYSALLYMNADFEGGEFIFTEMDAKTVTASIKPKCGRMVSFSSGGENPHGVKAVTKGQRCAVALWFTLDPLYRELERIQADEVIAMLDQQHLGPSEMNINPKDEL</sequence>
<dbReference type="InterPro" id="IPR005123">
    <property type="entry name" value="Oxoglu/Fe-dep_dioxygenase_dom"/>
</dbReference>
<dbReference type="PANTHER" id="PTHR14049:SF1">
    <property type="entry name" value="PROLYL 3-HYDROXYLASE 2"/>
    <property type="match status" value="1"/>
</dbReference>
<keyword evidence="6" id="KW-0732">Signal</keyword>
<reference evidence="17" key="3">
    <citation type="submission" date="2025-09" db="UniProtKB">
        <authorList>
            <consortium name="Ensembl"/>
        </authorList>
    </citation>
    <scope>IDENTIFICATION</scope>
</reference>
<keyword evidence="9" id="KW-0256">Endoplasmic reticulum</keyword>
<evidence type="ECO:0000256" key="15">
    <source>
        <dbReference type="ARBA" id="ARBA00023180"/>
    </source>
</evidence>
<dbReference type="Proteomes" id="UP000001645">
    <property type="component" value="Chromosome 11"/>
</dbReference>
<dbReference type="EC" id="1.14.11.7" evidence="4"/>
<evidence type="ECO:0000256" key="3">
    <source>
        <dbReference type="ARBA" id="ARBA00006487"/>
    </source>
</evidence>
<evidence type="ECO:0000259" key="16">
    <source>
        <dbReference type="PROSITE" id="PS51471"/>
    </source>
</evidence>
<dbReference type="Ensembl" id="ENSMGAT00000033882.1">
    <property type="protein sequence ID" value="ENSMGAP00000028235.1"/>
    <property type="gene ID" value="ENSMGAG00000007491.3"/>
</dbReference>